<dbReference type="InterPro" id="IPR002347">
    <property type="entry name" value="SDR_fam"/>
</dbReference>
<feature type="region of interest" description="Disordered" evidence="2">
    <location>
        <begin position="1"/>
        <end position="53"/>
    </location>
</feature>
<comment type="caution">
    <text evidence="3">The sequence shown here is derived from an EMBL/GenBank/DDBJ whole genome shotgun (WGS) entry which is preliminary data.</text>
</comment>
<dbReference type="PANTHER" id="PTHR42760">
    <property type="entry name" value="SHORT-CHAIN DEHYDROGENASES/REDUCTASES FAMILY MEMBER"/>
    <property type="match status" value="1"/>
</dbReference>
<feature type="compositionally biased region" description="Basic and acidic residues" evidence="2">
    <location>
        <begin position="28"/>
        <end position="37"/>
    </location>
</feature>
<sequence>MWRRRDPGREPRTPRGRRAVRLPAPRRPVGDTVRDALGDQGRTAAPVTDEGPRHRRSVLVTEGDTGIGLAVARHLQAAGDRVAATYRGVPPDGEEFLALRCDVTDARQVRGTWRAVEERHGPVEVLVANPGTGDTLLRDDGTFPSSVVRESLYGMLRGEFGRIILMGGAVAGSAEGDSVHRATSKSALLDLARRLTVVYGSHGITANVVAPGLPLAHATARLTADERAVLTQQIPLGPLARPEDIAHAVHWISTTDAVSGAVIPVEGPVEGPVDGHGLEH</sequence>
<dbReference type="EMBL" id="BAAAPE010000028">
    <property type="protein sequence ID" value="GAA2101630.1"/>
    <property type="molecule type" value="Genomic_DNA"/>
</dbReference>
<organism evidence="3 4">
    <name type="scientific">Streptomyces albiaxialis</name>
    <dbReference type="NCBI Taxonomy" id="329523"/>
    <lineage>
        <taxon>Bacteria</taxon>
        <taxon>Bacillati</taxon>
        <taxon>Actinomycetota</taxon>
        <taxon>Actinomycetes</taxon>
        <taxon>Kitasatosporales</taxon>
        <taxon>Streptomycetaceae</taxon>
        <taxon>Streptomyces</taxon>
    </lineage>
</organism>
<dbReference type="Proteomes" id="UP001500016">
    <property type="component" value="Unassembled WGS sequence"/>
</dbReference>
<dbReference type="SUPFAM" id="SSF51735">
    <property type="entry name" value="NAD(P)-binding Rossmann-fold domains"/>
    <property type="match status" value="1"/>
</dbReference>
<evidence type="ECO:0000256" key="2">
    <source>
        <dbReference type="SAM" id="MobiDB-lite"/>
    </source>
</evidence>
<comment type="similarity">
    <text evidence="1">Belongs to the short-chain dehydrogenases/reductases (SDR) family.</text>
</comment>
<dbReference type="InterPro" id="IPR036291">
    <property type="entry name" value="NAD(P)-bd_dom_sf"/>
</dbReference>
<dbReference type="PANTHER" id="PTHR42760:SF129">
    <property type="entry name" value="OXIDOREDUCTASE"/>
    <property type="match status" value="1"/>
</dbReference>
<protein>
    <submittedName>
        <fullName evidence="3">3-oxoacyl-[acyl-carrier-protein] reductase</fullName>
    </submittedName>
</protein>
<reference evidence="3 4" key="1">
    <citation type="journal article" date="2019" name="Int. J. Syst. Evol. Microbiol.">
        <title>The Global Catalogue of Microorganisms (GCM) 10K type strain sequencing project: providing services to taxonomists for standard genome sequencing and annotation.</title>
        <authorList>
            <consortium name="The Broad Institute Genomics Platform"/>
            <consortium name="The Broad Institute Genome Sequencing Center for Infectious Disease"/>
            <person name="Wu L."/>
            <person name="Ma J."/>
        </authorList>
    </citation>
    <scope>NUCLEOTIDE SEQUENCE [LARGE SCALE GENOMIC DNA]</scope>
    <source>
        <strain evidence="3 4">JCM 15478</strain>
    </source>
</reference>
<evidence type="ECO:0000313" key="3">
    <source>
        <dbReference type="EMBL" id="GAA2101630.1"/>
    </source>
</evidence>
<feature type="compositionally biased region" description="Basic and acidic residues" evidence="2">
    <location>
        <begin position="1"/>
        <end position="13"/>
    </location>
</feature>
<dbReference type="Pfam" id="PF00106">
    <property type="entry name" value="adh_short"/>
    <property type="match status" value="1"/>
</dbReference>
<dbReference type="PRINTS" id="PR00081">
    <property type="entry name" value="GDHRDH"/>
</dbReference>
<evidence type="ECO:0000256" key="1">
    <source>
        <dbReference type="ARBA" id="ARBA00006484"/>
    </source>
</evidence>
<accession>A0ABN2X000</accession>
<evidence type="ECO:0000313" key="4">
    <source>
        <dbReference type="Proteomes" id="UP001500016"/>
    </source>
</evidence>
<dbReference type="RefSeq" id="WP_344534881.1">
    <property type="nucleotide sequence ID" value="NZ_BAAAPE010000028.1"/>
</dbReference>
<name>A0ABN2X000_9ACTN</name>
<proteinExistence type="inferred from homology"/>
<dbReference type="Gene3D" id="3.40.50.720">
    <property type="entry name" value="NAD(P)-binding Rossmann-like Domain"/>
    <property type="match status" value="2"/>
</dbReference>
<keyword evidence="4" id="KW-1185">Reference proteome</keyword>
<gene>
    <name evidence="3" type="primary">fabG_5</name>
    <name evidence="3" type="ORF">GCM10009801_75010</name>
</gene>